<dbReference type="GeneID" id="35446131"/>
<dbReference type="GO" id="GO:0034982">
    <property type="term" value="P:mitochondrial protein processing"/>
    <property type="evidence" value="ECO:0007669"/>
    <property type="project" value="TreeGrafter"/>
</dbReference>
<evidence type="ECO:0000256" key="8">
    <source>
        <dbReference type="RuleBase" id="RU364057"/>
    </source>
</evidence>
<organism evidence="9 10">
    <name type="scientific">Rhizopus microsporus ATCC 52813</name>
    <dbReference type="NCBI Taxonomy" id="1340429"/>
    <lineage>
        <taxon>Eukaryota</taxon>
        <taxon>Fungi</taxon>
        <taxon>Fungi incertae sedis</taxon>
        <taxon>Mucoromycota</taxon>
        <taxon>Mucoromycotina</taxon>
        <taxon>Mucoromycetes</taxon>
        <taxon>Mucorales</taxon>
        <taxon>Mucorineae</taxon>
        <taxon>Rhizopodaceae</taxon>
        <taxon>Rhizopus</taxon>
    </lineage>
</organism>
<evidence type="ECO:0000256" key="1">
    <source>
        <dbReference type="ARBA" id="ARBA00004137"/>
    </source>
</evidence>
<dbReference type="GO" id="GO:0004222">
    <property type="term" value="F:metalloendopeptidase activity"/>
    <property type="evidence" value="ECO:0007669"/>
    <property type="project" value="InterPro"/>
</dbReference>
<evidence type="ECO:0000256" key="4">
    <source>
        <dbReference type="ARBA" id="ARBA00022670"/>
    </source>
</evidence>
<evidence type="ECO:0000256" key="6">
    <source>
        <dbReference type="ARBA" id="ARBA00022801"/>
    </source>
</evidence>
<keyword evidence="10" id="KW-1185">Reference proteome</keyword>
<dbReference type="EMBL" id="KZ303855">
    <property type="protein sequence ID" value="PHZ10185.1"/>
    <property type="molecule type" value="Genomic_DNA"/>
</dbReference>
<keyword evidence="6 8" id="KW-0378">Hydrolase</keyword>
<protein>
    <recommendedName>
        <fullName evidence="3 8">Mitochondrial inner membrane protease ATP23</fullName>
        <ecNumber evidence="8">3.4.24.-</ecNumber>
    </recommendedName>
</protein>
<reference evidence="9 10" key="1">
    <citation type="journal article" date="2016" name="Proc. Natl. Acad. Sci. U.S.A.">
        <title>Lipid metabolic changes in an early divergent fungus govern the establishment of a mutualistic symbiosis with endobacteria.</title>
        <authorList>
            <person name="Lastovetsky O.A."/>
            <person name="Gaspar M.L."/>
            <person name="Mondo S.J."/>
            <person name="LaButti K.M."/>
            <person name="Sandor L."/>
            <person name="Grigoriev I.V."/>
            <person name="Henry S.A."/>
            <person name="Pawlowska T.E."/>
        </authorList>
    </citation>
    <scope>NUCLEOTIDE SEQUENCE [LARGE SCALE GENOMIC DNA]</scope>
    <source>
        <strain evidence="9 10">ATCC 52813</strain>
    </source>
</reference>
<keyword evidence="8" id="KW-0999">Mitochondrion inner membrane</keyword>
<dbReference type="STRING" id="1340429.A0A2G4SN68"/>
<proteinExistence type="inferred from homology"/>
<dbReference type="EC" id="3.4.24.-" evidence="8"/>
<evidence type="ECO:0000256" key="7">
    <source>
        <dbReference type="ARBA" id="ARBA00023049"/>
    </source>
</evidence>
<dbReference type="GO" id="GO:0033615">
    <property type="term" value="P:mitochondrial proton-transporting ATP synthase complex assembly"/>
    <property type="evidence" value="ECO:0007669"/>
    <property type="project" value="TreeGrafter"/>
</dbReference>
<dbReference type="GO" id="GO:0005743">
    <property type="term" value="C:mitochondrial inner membrane"/>
    <property type="evidence" value="ECO:0007669"/>
    <property type="project" value="UniProtKB-SubCell"/>
</dbReference>
<evidence type="ECO:0000313" key="9">
    <source>
        <dbReference type="EMBL" id="PHZ10185.1"/>
    </source>
</evidence>
<dbReference type="RefSeq" id="XP_023463893.1">
    <property type="nucleotide sequence ID" value="XM_023615143.1"/>
</dbReference>
<comment type="subcellular location">
    <subcellularLocation>
        <location evidence="1 8">Mitochondrion inner membrane</location>
        <topology evidence="1 8">Peripheral membrane protein</topology>
        <orientation evidence="1 8">Intermembrane side</orientation>
    </subcellularLocation>
</comment>
<keyword evidence="8" id="KW-0472">Membrane</keyword>
<keyword evidence="7 8" id="KW-0482">Metalloprotease</keyword>
<dbReference type="AlphaFoldDB" id="A0A2G4SN68"/>
<evidence type="ECO:0000256" key="3">
    <source>
        <dbReference type="ARBA" id="ARBA00014615"/>
    </source>
</evidence>
<keyword evidence="5 8" id="KW-0479">Metal-binding</keyword>
<evidence type="ECO:0000313" key="10">
    <source>
        <dbReference type="Proteomes" id="UP000242254"/>
    </source>
</evidence>
<comment type="similarity">
    <text evidence="2 8">Belongs to the peptidase M76 family.</text>
</comment>
<dbReference type="GO" id="GO:0046872">
    <property type="term" value="F:metal ion binding"/>
    <property type="evidence" value="ECO:0007669"/>
    <property type="project" value="UniProtKB-KW"/>
</dbReference>
<dbReference type="Pfam" id="PF09768">
    <property type="entry name" value="Peptidase_M76"/>
    <property type="match status" value="1"/>
</dbReference>
<accession>A0A2G4SN68</accession>
<dbReference type="Proteomes" id="UP000242254">
    <property type="component" value="Unassembled WGS sequence"/>
</dbReference>
<keyword evidence="8" id="KW-0496">Mitochondrion</keyword>
<comment type="function">
    <text evidence="8">Has a dual role in the assembly of mitochondrial ATPase.</text>
</comment>
<gene>
    <name evidence="9" type="ORF">RHIMIDRAFT_35428</name>
</gene>
<dbReference type="InterPro" id="IPR019165">
    <property type="entry name" value="Peptidase_M76_ATP23"/>
</dbReference>
<dbReference type="PANTHER" id="PTHR21711">
    <property type="entry name" value="MITOCHONDRIAL INNER MEMBRANE PROTEASE"/>
    <property type="match status" value="1"/>
</dbReference>
<keyword evidence="4 8" id="KW-0645">Protease</keyword>
<dbReference type="PANTHER" id="PTHR21711:SF0">
    <property type="entry name" value="MITOCHONDRIAL INNER MEMBRANE PROTEASE ATP23 HOMOLOG"/>
    <property type="match status" value="1"/>
</dbReference>
<sequence>MAVALFNNQTRAKKKSFERKKERERELITRLFPPFQMRLYQTPPLPSYSEEKCITELGLILKHSKKVATLLVGIQHLNKDALRRGITCRPCAGTIQEQHMGYYDSTYKRVVICCDHIRTRKDLEDTVVHELTHAFDSLRKGTFKSICHLIACGEIRASAIGQCSNITSEKQRDQCIKDDAVRSTELHCGTEIAERVVREVFKTCINDKAPF</sequence>
<evidence type="ECO:0000256" key="5">
    <source>
        <dbReference type="ARBA" id="ARBA00022723"/>
    </source>
</evidence>
<name>A0A2G4SN68_RHIZD</name>
<evidence type="ECO:0000256" key="2">
    <source>
        <dbReference type="ARBA" id="ARBA00009915"/>
    </source>
</evidence>